<evidence type="ECO:0000313" key="4">
    <source>
        <dbReference type="Proteomes" id="UP000317371"/>
    </source>
</evidence>
<dbReference type="InterPro" id="IPR036779">
    <property type="entry name" value="LysM_dom_sf"/>
</dbReference>
<gene>
    <name evidence="3" type="ORF">FKZ61_02735</name>
</gene>
<evidence type="ECO:0000259" key="2">
    <source>
        <dbReference type="PROSITE" id="PS51782"/>
    </source>
</evidence>
<dbReference type="SMART" id="SM00257">
    <property type="entry name" value="LysM"/>
    <property type="match status" value="2"/>
</dbReference>
<feature type="transmembrane region" description="Helical" evidence="1">
    <location>
        <begin position="131"/>
        <end position="152"/>
    </location>
</feature>
<dbReference type="PANTHER" id="PTHR33734">
    <property type="entry name" value="LYSM DOMAIN-CONTAINING GPI-ANCHORED PROTEIN 2"/>
    <property type="match status" value="1"/>
</dbReference>
<evidence type="ECO:0000313" key="3">
    <source>
        <dbReference type="EMBL" id="TQE97351.1"/>
    </source>
</evidence>
<dbReference type="AlphaFoldDB" id="A0A540VKR7"/>
<dbReference type="Proteomes" id="UP000317371">
    <property type="component" value="Unassembled WGS sequence"/>
</dbReference>
<dbReference type="Gene3D" id="3.10.350.10">
    <property type="entry name" value="LysM domain"/>
    <property type="match status" value="2"/>
</dbReference>
<dbReference type="PANTHER" id="PTHR33734:SF22">
    <property type="entry name" value="MEMBRANE-BOUND LYTIC MUREIN TRANSGLYCOSYLASE D"/>
    <property type="match status" value="1"/>
</dbReference>
<dbReference type="InParanoid" id="A0A540VKR7"/>
<keyword evidence="1" id="KW-1133">Transmembrane helix</keyword>
<sequence length="439" mass="47349">MNTNSTTFEPEPEEMFAEAVARLEAGEPVEAIVTAYPRQHQAELREMLAIVAAAAELQRSPVPPPSPEWQARSKREFLRAAATMRTRSEAAPIVVSAPRRLASRSRSPLATYLERVVAAIQNFFTIRTLRLAPLIALLALVLLSTSTLVTMAQASVPGDLAYSFKQWIRKQELELAPAEVREAVRLAQERELAEDVRKAAAKADMNSAVIQAEDTQIYYGRSGRLLKIGGLMVMDRYQPDANVELFKPMEVEGELVPGAQVALVYQIMPGQSDTVQGIRLRVLDEPPAPVTPIAPDVPAVEDAADGDEAGACTVSPPEGWQPYNVKAGDNLTFLAQRGGVSIDELKAVNCLDSDTILIGATLYLPAQAVEQDGTGRYCGAAVPEGWVAYEVRIGDSLSVLAQRGETTISLLKEVNCLTSDTILLGSTLYVPAAAAESAP</sequence>
<feature type="domain" description="LysM" evidence="2">
    <location>
        <begin position="321"/>
        <end position="364"/>
    </location>
</feature>
<reference evidence="3 4" key="1">
    <citation type="submission" date="2019-06" db="EMBL/GenBank/DDBJ databases">
        <title>Genome sequence of Litorilinea aerophila BAA-2444.</title>
        <authorList>
            <person name="Maclea K.S."/>
            <person name="Maurais E.G."/>
            <person name="Iannazzi L.C."/>
        </authorList>
    </citation>
    <scope>NUCLEOTIDE SEQUENCE [LARGE SCALE GENOMIC DNA]</scope>
    <source>
        <strain evidence="3 4">ATCC BAA-2444</strain>
    </source>
</reference>
<dbReference type="CDD" id="cd00118">
    <property type="entry name" value="LysM"/>
    <property type="match status" value="1"/>
</dbReference>
<keyword evidence="1" id="KW-0472">Membrane</keyword>
<dbReference type="PROSITE" id="PS51782">
    <property type="entry name" value="LYSM"/>
    <property type="match status" value="2"/>
</dbReference>
<comment type="caution">
    <text evidence="3">The sequence shown here is derived from an EMBL/GenBank/DDBJ whole genome shotgun (WGS) entry which is preliminary data.</text>
</comment>
<dbReference type="SUPFAM" id="SSF54106">
    <property type="entry name" value="LysM domain"/>
    <property type="match status" value="2"/>
</dbReference>
<dbReference type="Pfam" id="PF01476">
    <property type="entry name" value="LysM"/>
    <property type="match status" value="2"/>
</dbReference>
<accession>A0A540VKR7</accession>
<proteinExistence type="predicted"/>
<name>A0A540VKR7_9CHLR</name>
<keyword evidence="4" id="KW-1185">Reference proteome</keyword>
<dbReference type="EMBL" id="VIGC01000003">
    <property type="protein sequence ID" value="TQE97351.1"/>
    <property type="molecule type" value="Genomic_DNA"/>
</dbReference>
<dbReference type="RefSeq" id="WP_141608544.1">
    <property type="nucleotide sequence ID" value="NZ_VIGC02000003.1"/>
</dbReference>
<feature type="domain" description="LysM" evidence="2">
    <location>
        <begin position="387"/>
        <end position="430"/>
    </location>
</feature>
<keyword evidence="1" id="KW-0812">Transmembrane</keyword>
<evidence type="ECO:0000256" key="1">
    <source>
        <dbReference type="SAM" id="Phobius"/>
    </source>
</evidence>
<organism evidence="3 4">
    <name type="scientific">Litorilinea aerophila</name>
    <dbReference type="NCBI Taxonomy" id="1204385"/>
    <lineage>
        <taxon>Bacteria</taxon>
        <taxon>Bacillati</taxon>
        <taxon>Chloroflexota</taxon>
        <taxon>Caldilineae</taxon>
        <taxon>Caldilineales</taxon>
        <taxon>Caldilineaceae</taxon>
        <taxon>Litorilinea</taxon>
    </lineage>
</organism>
<dbReference type="OrthoDB" id="166845at2"/>
<dbReference type="InterPro" id="IPR018392">
    <property type="entry name" value="LysM"/>
</dbReference>
<protein>
    <submittedName>
        <fullName evidence="3">LysM peptidoglycan-binding domain-containing protein</fullName>
    </submittedName>
</protein>